<keyword evidence="1" id="KW-1133">Transmembrane helix</keyword>
<keyword evidence="3" id="KW-1185">Reference proteome</keyword>
<name>A0ABV0Z5A8_9TELE</name>
<sequence length="57" mass="6717">GFGIWISYVFSGQRIFFNTYVLLLWFQHSVVLLPAVIGHLRVSFKPEDCTLEMKKHF</sequence>
<proteinExistence type="predicted"/>
<gene>
    <name evidence="2" type="ORF">AMECASPLE_029773</name>
</gene>
<organism evidence="2 3">
    <name type="scientific">Ameca splendens</name>
    <dbReference type="NCBI Taxonomy" id="208324"/>
    <lineage>
        <taxon>Eukaryota</taxon>
        <taxon>Metazoa</taxon>
        <taxon>Chordata</taxon>
        <taxon>Craniata</taxon>
        <taxon>Vertebrata</taxon>
        <taxon>Euteleostomi</taxon>
        <taxon>Actinopterygii</taxon>
        <taxon>Neopterygii</taxon>
        <taxon>Teleostei</taxon>
        <taxon>Neoteleostei</taxon>
        <taxon>Acanthomorphata</taxon>
        <taxon>Ovalentaria</taxon>
        <taxon>Atherinomorphae</taxon>
        <taxon>Cyprinodontiformes</taxon>
        <taxon>Goodeidae</taxon>
        <taxon>Ameca</taxon>
    </lineage>
</organism>
<dbReference type="Proteomes" id="UP001469553">
    <property type="component" value="Unassembled WGS sequence"/>
</dbReference>
<protein>
    <submittedName>
        <fullName evidence="2">Uncharacterized protein</fullName>
    </submittedName>
</protein>
<evidence type="ECO:0000313" key="3">
    <source>
        <dbReference type="Proteomes" id="UP001469553"/>
    </source>
</evidence>
<evidence type="ECO:0000256" key="1">
    <source>
        <dbReference type="SAM" id="Phobius"/>
    </source>
</evidence>
<feature type="non-terminal residue" evidence="2">
    <location>
        <position position="1"/>
    </location>
</feature>
<accession>A0ABV0Z5A8</accession>
<reference evidence="2 3" key="1">
    <citation type="submission" date="2021-06" db="EMBL/GenBank/DDBJ databases">
        <authorList>
            <person name="Palmer J.M."/>
        </authorList>
    </citation>
    <scope>NUCLEOTIDE SEQUENCE [LARGE SCALE GENOMIC DNA]</scope>
    <source>
        <strain evidence="2 3">AS_MEX2019</strain>
        <tissue evidence="2">Muscle</tissue>
    </source>
</reference>
<keyword evidence="1" id="KW-0812">Transmembrane</keyword>
<evidence type="ECO:0000313" key="2">
    <source>
        <dbReference type="EMBL" id="MEQ2300815.1"/>
    </source>
</evidence>
<keyword evidence="1" id="KW-0472">Membrane</keyword>
<feature type="transmembrane region" description="Helical" evidence="1">
    <location>
        <begin position="15"/>
        <end position="37"/>
    </location>
</feature>
<dbReference type="EMBL" id="JAHRIP010050473">
    <property type="protein sequence ID" value="MEQ2300815.1"/>
    <property type="molecule type" value="Genomic_DNA"/>
</dbReference>
<comment type="caution">
    <text evidence="2">The sequence shown here is derived from an EMBL/GenBank/DDBJ whole genome shotgun (WGS) entry which is preliminary data.</text>
</comment>